<organism evidence="1">
    <name type="scientific">Siphoviridae sp. ctETl1</name>
    <dbReference type="NCBI Taxonomy" id="2826207"/>
    <lineage>
        <taxon>Viruses</taxon>
        <taxon>Duplodnaviria</taxon>
        <taxon>Heunggongvirae</taxon>
        <taxon>Uroviricota</taxon>
        <taxon>Caudoviricetes</taxon>
    </lineage>
</organism>
<dbReference type="InterPro" id="IPR000836">
    <property type="entry name" value="PRTase_dom"/>
</dbReference>
<dbReference type="Gene3D" id="3.40.50.2020">
    <property type="match status" value="1"/>
</dbReference>
<dbReference type="SUPFAM" id="SSF53271">
    <property type="entry name" value="PRTase-like"/>
    <property type="match status" value="1"/>
</dbReference>
<accession>A0A8S5QUB4</accession>
<sequence>MDMRQNYLVEYVPNAYINLCVDKNQQRANNQLIYDFKAGKAATTRFCAELLISYLRRQYGRLLEDFVVVFAPCSAQWKYNKRFGYLAAILNQAGIKTANEHVRIYGERKPTHNGGSHHVSEELYHVAIDDSYFAGKNVILFDDLLTSGQTITEFKEQLEAAGAYIEREIFVGRTIHHCPISNRGILQEMEEGFYEAVAASKRCFPQGIYNVKLNNNKAA</sequence>
<reference evidence="1" key="1">
    <citation type="journal article" date="2021" name="Proc. Natl. Acad. Sci. U.S.A.">
        <title>A Catalog of Tens of Thousands of Viruses from Human Metagenomes Reveals Hidden Associations with Chronic Diseases.</title>
        <authorList>
            <person name="Tisza M.J."/>
            <person name="Buck C.B."/>
        </authorList>
    </citation>
    <scope>NUCLEOTIDE SEQUENCE</scope>
    <source>
        <strain evidence="1">CtETl1</strain>
    </source>
</reference>
<dbReference type="CDD" id="cd06223">
    <property type="entry name" value="PRTases_typeI"/>
    <property type="match status" value="1"/>
</dbReference>
<dbReference type="InterPro" id="IPR029057">
    <property type="entry name" value="PRTase-like"/>
</dbReference>
<proteinExistence type="predicted"/>
<evidence type="ECO:0000313" key="1">
    <source>
        <dbReference type="EMBL" id="DAE22285.1"/>
    </source>
</evidence>
<name>A0A8S5QUB4_9CAUD</name>
<dbReference type="EMBL" id="BK015731">
    <property type="protein sequence ID" value="DAE22285.1"/>
    <property type="molecule type" value="Genomic_DNA"/>
</dbReference>
<protein>
    <submittedName>
        <fullName evidence="1">Putative amidophosphoribosyltransferase</fullName>
    </submittedName>
</protein>